<evidence type="ECO:0000256" key="6">
    <source>
        <dbReference type="ARBA" id="ARBA00022605"/>
    </source>
</evidence>
<evidence type="ECO:0000256" key="12">
    <source>
        <dbReference type="RuleBase" id="RU003693"/>
    </source>
</evidence>
<dbReference type="InterPro" id="IPR015422">
    <property type="entry name" value="PyrdxlP-dep_Trfase_small"/>
</dbReference>
<dbReference type="Gene3D" id="3.40.640.10">
    <property type="entry name" value="Type I PLP-dependent aspartate aminotransferase-like (Major domain)"/>
    <property type="match status" value="1"/>
</dbReference>
<dbReference type="GO" id="GO:0004400">
    <property type="term" value="F:histidinol-phosphate transaminase activity"/>
    <property type="evidence" value="ECO:0007669"/>
    <property type="project" value="UniProtKB-EC"/>
</dbReference>
<keyword evidence="15" id="KW-1185">Reference proteome</keyword>
<dbReference type="InterPro" id="IPR001917">
    <property type="entry name" value="Aminotrans_II_pyridoxalP_BS"/>
</dbReference>
<evidence type="ECO:0000313" key="14">
    <source>
        <dbReference type="EMBL" id="ODQ82891.1"/>
    </source>
</evidence>
<accession>A0A1E3QZ38</accession>
<dbReference type="InterPro" id="IPR005861">
    <property type="entry name" value="HisP_aminotrans"/>
</dbReference>
<keyword evidence="5" id="KW-0032">Aminotransferase</keyword>
<organism evidence="14 15">
    <name type="scientific">Babjeviella inositovora NRRL Y-12698</name>
    <dbReference type="NCBI Taxonomy" id="984486"/>
    <lineage>
        <taxon>Eukaryota</taxon>
        <taxon>Fungi</taxon>
        <taxon>Dikarya</taxon>
        <taxon>Ascomycota</taxon>
        <taxon>Saccharomycotina</taxon>
        <taxon>Pichiomycetes</taxon>
        <taxon>Serinales incertae sedis</taxon>
        <taxon>Babjeviella</taxon>
    </lineage>
</organism>
<comment type="similarity">
    <text evidence="3 12">Belongs to the class-II pyridoxal-phosphate-dependent aminotransferase family.</text>
</comment>
<sequence>MGFNLQTLARKNILTLQPYRCARDDFTEGILLDANENTHGPSVAEGVTSNLEFNRYPDPHQVDFKQQFVDFRNSEAAIANAPVSNVGLAPLTPDNLCLGVGSDESIDALMRCFCHPGRDKLLICPPTYGMYDICATVNDIDIVRVPLFPDFSLNTEAIITAVTSDPSIKLIYLTTPGNPTGKLLDFERSIAPLLSLESWNGIVITDEAYVDFSPVGSSLSPLVTKYANLVVLQTLSKSFGLAGIRVGITFADEAVSRILNNIKYPYNISCLSADIAIKATTPQSIKLMREKVNTIIGQRDVLVNELLAIKGVGKNIGGLDANFVLLVIMSDESASAVPSNEVAQLLYTKLATENAVVVRFRGKEIFCEGALRVTVGTEAENRTLVEKFRKVLGEIYASK</sequence>
<reference evidence="15" key="1">
    <citation type="submission" date="2016-05" db="EMBL/GenBank/DDBJ databases">
        <title>Comparative genomics of biotechnologically important yeasts.</title>
        <authorList>
            <consortium name="DOE Joint Genome Institute"/>
            <person name="Riley R."/>
            <person name="Haridas S."/>
            <person name="Wolfe K.H."/>
            <person name="Lopes M.R."/>
            <person name="Hittinger C.T."/>
            <person name="Goker M."/>
            <person name="Salamov A."/>
            <person name="Wisecaver J."/>
            <person name="Long T.M."/>
            <person name="Aerts A.L."/>
            <person name="Barry K."/>
            <person name="Choi C."/>
            <person name="Clum A."/>
            <person name="Coughlan A.Y."/>
            <person name="Deshpande S."/>
            <person name="Douglass A.P."/>
            <person name="Hanson S.J."/>
            <person name="Klenk H.-P."/>
            <person name="Labutti K."/>
            <person name="Lapidus A."/>
            <person name="Lindquist E."/>
            <person name="Lipzen A."/>
            <person name="Meier-Kolthoff J.P."/>
            <person name="Ohm R.A."/>
            <person name="Otillar R.P."/>
            <person name="Pangilinan J."/>
            <person name="Peng Y."/>
            <person name="Rokas A."/>
            <person name="Rosa C.A."/>
            <person name="Scheuner C."/>
            <person name="Sibirny A.A."/>
            <person name="Slot J.C."/>
            <person name="Stielow J.B."/>
            <person name="Sun H."/>
            <person name="Kurtzman C.P."/>
            <person name="Blackwell M."/>
            <person name="Grigoriev I.V."/>
            <person name="Jeffries T.W."/>
        </authorList>
    </citation>
    <scope>NUCLEOTIDE SEQUENCE [LARGE SCALE GENOMIC DNA]</scope>
    <source>
        <strain evidence="15">NRRL Y-12698</strain>
    </source>
</reference>
<dbReference type="PANTHER" id="PTHR42885">
    <property type="entry name" value="HISTIDINOL-PHOSPHATE AMINOTRANSFERASE-RELATED"/>
    <property type="match status" value="1"/>
</dbReference>
<dbReference type="PROSITE" id="PS00599">
    <property type="entry name" value="AA_TRANSFER_CLASS_2"/>
    <property type="match status" value="1"/>
</dbReference>
<dbReference type="GO" id="GO:0030170">
    <property type="term" value="F:pyridoxal phosphate binding"/>
    <property type="evidence" value="ECO:0007669"/>
    <property type="project" value="InterPro"/>
</dbReference>
<evidence type="ECO:0000256" key="5">
    <source>
        <dbReference type="ARBA" id="ARBA00022576"/>
    </source>
</evidence>
<dbReference type="CDD" id="cd00609">
    <property type="entry name" value="AAT_like"/>
    <property type="match status" value="1"/>
</dbReference>
<evidence type="ECO:0000259" key="13">
    <source>
        <dbReference type="Pfam" id="PF00155"/>
    </source>
</evidence>
<evidence type="ECO:0000256" key="10">
    <source>
        <dbReference type="ARBA" id="ARBA00030262"/>
    </source>
</evidence>
<dbReference type="RefSeq" id="XP_018988219.1">
    <property type="nucleotide sequence ID" value="XM_019131503.1"/>
</dbReference>
<dbReference type="PANTHER" id="PTHR42885:SF2">
    <property type="entry name" value="HISTIDINOL-PHOSPHATE AMINOTRANSFERASE"/>
    <property type="match status" value="1"/>
</dbReference>
<evidence type="ECO:0000256" key="4">
    <source>
        <dbReference type="ARBA" id="ARBA00012748"/>
    </source>
</evidence>
<dbReference type="AlphaFoldDB" id="A0A1E3QZ38"/>
<comment type="pathway">
    <text evidence="2">Amino-acid biosynthesis; L-histidine biosynthesis; L-histidine from 5-phospho-alpha-D-ribose 1-diphosphate: step 7/9.</text>
</comment>
<keyword evidence="6" id="KW-0028">Amino-acid biosynthesis</keyword>
<keyword evidence="7" id="KW-0808">Transferase</keyword>
<comment type="cofactor">
    <cofactor evidence="1 12">
        <name>pyridoxal 5'-phosphate</name>
        <dbReference type="ChEBI" id="CHEBI:597326"/>
    </cofactor>
</comment>
<dbReference type="EC" id="2.6.1.9" evidence="4"/>
<dbReference type="InterPro" id="IPR015424">
    <property type="entry name" value="PyrdxlP-dep_Trfase"/>
</dbReference>
<gene>
    <name evidence="14" type="ORF">BABINDRAFT_30784</name>
</gene>
<dbReference type="GeneID" id="30149356"/>
<evidence type="ECO:0000256" key="1">
    <source>
        <dbReference type="ARBA" id="ARBA00001933"/>
    </source>
</evidence>
<evidence type="ECO:0000256" key="11">
    <source>
        <dbReference type="ARBA" id="ARBA00047481"/>
    </source>
</evidence>
<feature type="domain" description="Aminotransferase class I/classII large" evidence="13">
    <location>
        <begin position="29"/>
        <end position="387"/>
    </location>
</feature>
<evidence type="ECO:0000256" key="9">
    <source>
        <dbReference type="ARBA" id="ARBA00023102"/>
    </source>
</evidence>
<dbReference type="EMBL" id="KV454426">
    <property type="protein sequence ID" value="ODQ82891.1"/>
    <property type="molecule type" value="Genomic_DNA"/>
</dbReference>
<evidence type="ECO:0000313" key="15">
    <source>
        <dbReference type="Proteomes" id="UP000094336"/>
    </source>
</evidence>
<evidence type="ECO:0000256" key="3">
    <source>
        <dbReference type="ARBA" id="ARBA00008392"/>
    </source>
</evidence>
<dbReference type="Pfam" id="PF00155">
    <property type="entry name" value="Aminotran_1_2"/>
    <property type="match status" value="1"/>
</dbReference>
<dbReference type="InterPro" id="IPR015421">
    <property type="entry name" value="PyrdxlP-dep_Trfase_major"/>
</dbReference>
<dbReference type="SUPFAM" id="SSF53383">
    <property type="entry name" value="PLP-dependent transferases"/>
    <property type="match status" value="1"/>
</dbReference>
<comment type="catalytic activity">
    <reaction evidence="11">
        <text>L-histidinol phosphate + 2-oxoglutarate = 3-(imidazol-4-yl)-2-oxopropyl phosphate + L-glutamate</text>
        <dbReference type="Rhea" id="RHEA:23744"/>
        <dbReference type="ChEBI" id="CHEBI:16810"/>
        <dbReference type="ChEBI" id="CHEBI:29985"/>
        <dbReference type="ChEBI" id="CHEBI:57766"/>
        <dbReference type="ChEBI" id="CHEBI:57980"/>
        <dbReference type="EC" id="2.6.1.9"/>
    </reaction>
</comment>
<evidence type="ECO:0000256" key="7">
    <source>
        <dbReference type="ARBA" id="ARBA00022679"/>
    </source>
</evidence>
<proteinExistence type="inferred from homology"/>
<evidence type="ECO:0000256" key="8">
    <source>
        <dbReference type="ARBA" id="ARBA00022898"/>
    </source>
</evidence>
<keyword evidence="8 12" id="KW-0663">Pyridoxal phosphate</keyword>
<dbReference type="GO" id="GO:0000105">
    <property type="term" value="P:L-histidine biosynthetic process"/>
    <property type="evidence" value="ECO:0007669"/>
    <property type="project" value="UniProtKB-KW"/>
</dbReference>
<dbReference type="OrthoDB" id="2015537at2759"/>
<dbReference type="Proteomes" id="UP000094336">
    <property type="component" value="Unassembled WGS sequence"/>
</dbReference>
<dbReference type="InterPro" id="IPR004839">
    <property type="entry name" value="Aminotransferase_I/II_large"/>
</dbReference>
<dbReference type="STRING" id="984486.A0A1E3QZ38"/>
<name>A0A1E3QZ38_9ASCO</name>
<dbReference type="NCBIfam" id="TIGR01141">
    <property type="entry name" value="hisC"/>
    <property type="match status" value="1"/>
</dbReference>
<keyword evidence="9" id="KW-0368">Histidine biosynthesis</keyword>
<evidence type="ECO:0000256" key="2">
    <source>
        <dbReference type="ARBA" id="ARBA00005011"/>
    </source>
</evidence>
<dbReference type="Gene3D" id="3.90.1150.10">
    <property type="entry name" value="Aspartate Aminotransferase, domain 1"/>
    <property type="match status" value="1"/>
</dbReference>
<protein>
    <recommendedName>
        <fullName evidence="4">histidinol-phosphate transaminase</fullName>
        <ecNumber evidence="4">2.6.1.9</ecNumber>
    </recommendedName>
    <alternativeName>
        <fullName evidence="10">Imidazole acetol-phosphate transaminase</fullName>
    </alternativeName>
</protein>